<dbReference type="EMBL" id="QTTN01000042">
    <property type="protein sequence ID" value="REE67632.1"/>
    <property type="molecule type" value="Genomic_DNA"/>
</dbReference>
<keyword evidence="2" id="KW-1185">Reference proteome</keyword>
<gene>
    <name evidence="1" type="ORF">A8990_14259</name>
</gene>
<protein>
    <submittedName>
        <fullName evidence="1">Uncharacterized protein</fullName>
    </submittedName>
</protein>
<evidence type="ECO:0000313" key="2">
    <source>
        <dbReference type="Proteomes" id="UP000256304"/>
    </source>
</evidence>
<dbReference type="AlphaFoldDB" id="A0A3D9R179"/>
<sequence length="40" mass="5020">MLRDLLMDKIRSFYSRVTEVIQNYGKWVEENEPYLDCDYW</sequence>
<comment type="caution">
    <text evidence="1">The sequence shown here is derived from an EMBL/GenBank/DDBJ whole genome shotgun (WGS) entry which is preliminary data.</text>
</comment>
<reference evidence="1 2" key="1">
    <citation type="submission" date="2018-08" db="EMBL/GenBank/DDBJ databases">
        <title>Genomic Encyclopedia of Type Strains, Phase III (KMG-III): the genomes of soil and plant-associated and newly described type strains.</title>
        <authorList>
            <person name="Whitman W."/>
        </authorList>
    </citation>
    <scope>NUCLEOTIDE SEQUENCE [LARGE SCALE GENOMIC DNA]</scope>
    <source>
        <strain evidence="1 2">CGMCC 1.10966</strain>
    </source>
</reference>
<accession>A0A3D9R179</accession>
<dbReference type="Proteomes" id="UP000256304">
    <property type="component" value="Unassembled WGS sequence"/>
</dbReference>
<evidence type="ECO:0000313" key="1">
    <source>
        <dbReference type="EMBL" id="REE67632.1"/>
    </source>
</evidence>
<proteinExistence type="predicted"/>
<organism evidence="1 2">
    <name type="scientific">Paenibacillus taihuensis</name>
    <dbReference type="NCBI Taxonomy" id="1156355"/>
    <lineage>
        <taxon>Bacteria</taxon>
        <taxon>Bacillati</taxon>
        <taxon>Bacillota</taxon>
        <taxon>Bacilli</taxon>
        <taxon>Bacillales</taxon>
        <taxon>Paenibacillaceae</taxon>
        <taxon>Paenibacillus</taxon>
    </lineage>
</organism>
<name>A0A3D9R179_9BACL</name>